<keyword evidence="6" id="KW-1185">Reference proteome</keyword>
<dbReference type="GO" id="GO:0005829">
    <property type="term" value="C:cytosol"/>
    <property type="evidence" value="ECO:0007669"/>
    <property type="project" value="TreeGrafter"/>
</dbReference>
<evidence type="ECO:0000313" key="5">
    <source>
        <dbReference type="EMBL" id="KZS19794.1"/>
    </source>
</evidence>
<sequence>MEKLLKIILSEISDQNKNNSVSKLLDEDFVRCLSKEEFVSIIHYCLHLVASPKEHSELRKETAIEILSILNAFRRNEFKEISPQVVSELISSNLSEPVDFDILATVQELLTVGFLEDVVSTEFSDSVLKILQKLRGKHSLPVLVDVANVILCNSKCLPPQQLRQQFCIEIINLISSLSIPASQYINFMQDVMLVSKMVQKIWLNSPHDVGLSSLAIIYTLIAESSNVSPPSQSLAAFLNVTPKSQIEIALEKLLMLPGSSGKDKHVIRLATVLCDWLIQWPKATRISCWVLSLFKMLTLDGRSAIVAEVISLKAPKVFIPIIRASTAPVLPYMLCAFRDQPQEKVDFMLKPAIRLVNLLKTQISNDNETQHLRNELMEVLHIMSEKLSYTDDQLRHSLLQTISEYPRPSPQRILSKLDSVPALFDPRFPKDCKKLAIPNGNWLESRTVTGKIGLINLGNTCYINSILQALYMNSDFTRAVLGSTTTNHQYVLTQLQRVLVFLRYSFRAAYSPAAFIKASRPPWFEAGRQQDCSEFLRYLMDSLYEQEKADRCVLQCGHRWKVGVSKETMNEAEQVAEPGIEEKSVEANNELQRWITEEDLTVGLAQPEENLSVGKNVQVPDSLSNAHSDSTDSGIQSVGDGLDEKVKSCSNSENRSMDKKEQLSLIHKIFGGQMTTTYRCLACGTESHHQDFFTDLHLAFPDPVASVASRTTIESPLQDNEELSLDSLLKFYFTAEKLQGENRYHCDNCAKLVQEAERVLRVTEAPQHLLLTLLRFHYDKLLQRRGKITRQVSYPQRLDLPIDGGGTISYVLYSVVIHSGVTLDGGHYYTLARSSDLGPEDVLGKGDKLAPWFMFNDSQVSRTDFNSLINLSRRYPTDTPYLLWYRRVMDDQVGSALGIGKTTPAVPLILPSDLKHMVDEDNAKFIQERLRSASRPAPSIWAKPKKDDDQDNHRRDPFQDNNGSRFIF</sequence>
<dbReference type="PANTHER" id="PTHR24006:SF908">
    <property type="entry name" value="DEUBIQUITINATING APOPTOTIC INHIBITOR, ISOFORM A"/>
    <property type="match status" value="1"/>
</dbReference>
<evidence type="ECO:0000313" key="6">
    <source>
        <dbReference type="Proteomes" id="UP000076858"/>
    </source>
</evidence>
<dbReference type="InterPro" id="IPR018200">
    <property type="entry name" value="USP_CS"/>
</dbReference>
<gene>
    <name evidence="5" type="ORF">APZ42_013599</name>
</gene>
<dbReference type="OrthoDB" id="2420415at2759"/>
<dbReference type="GO" id="GO:0005634">
    <property type="term" value="C:nucleus"/>
    <property type="evidence" value="ECO:0007669"/>
    <property type="project" value="TreeGrafter"/>
</dbReference>
<dbReference type="InterPro" id="IPR038765">
    <property type="entry name" value="Papain-like_cys_pep_sf"/>
</dbReference>
<dbReference type="GO" id="GO:0016579">
    <property type="term" value="P:protein deubiquitination"/>
    <property type="evidence" value="ECO:0007669"/>
    <property type="project" value="InterPro"/>
</dbReference>
<dbReference type="PROSITE" id="PS00972">
    <property type="entry name" value="USP_1"/>
    <property type="match status" value="1"/>
</dbReference>
<reference evidence="5 6" key="1">
    <citation type="submission" date="2016-03" db="EMBL/GenBank/DDBJ databases">
        <title>EvidentialGene: Evidence-directed Construction of Genes on Genomes.</title>
        <authorList>
            <person name="Gilbert D.G."/>
            <person name="Choi J.-H."/>
            <person name="Mockaitis K."/>
            <person name="Colbourne J."/>
            <person name="Pfrender M."/>
        </authorList>
    </citation>
    <scope>NUCLEOTIDE SEQUENCE [LARGE SCALE GENOMIC DNA]</scope>
    <source>
        <strain evidence="5 6">Xinb3</strain>
        <tissue evidence="5">Complete organism</tissue>
    </source>
</reference>
<keyword evidence="2" id="KW-0645">Protease</keyword>
<dbReference type="EC" id="3.4.19.12" evidence="2"/>
<organism evidence="5 6">
    <name type="scientific">Daphnia magna</name>
    <dbReference type="NCBI Taxonomy" id="35525"/>
    <lineage>
        <taxon>Eukaryota</taxon>
        <taxon>Metazoa</taxon>
        <taxon>Ecdysozoa</taxon>
        <taxon>Arthropoda</taxon>
        <taxon>Crustacea</taxon>
        <taxon>Branchiopoda</taxon>
        <taxon>Diplostraca</taxon>
        <taxon>Cladocera</taxon>
        <taxon>Anomopoda</taxon>
        <taxon>Daphniidae</taxon>
        <taxon>Daphnia</taxon>
    </lineage>
</organism>
<evidence type="ECO:0000256" key="2">
    <source>
        <dbReference type="RuleBase" id="RU366025"/>
    </source>
</evidence>
<protein>
    <recommendedName>
        <fullName evidence="2">Ubiquitin carboxyl-terminal hydrolase</fullName>
        <ecNumber evidence="2">3.4.19.12</ecNumber>
    </recommendedName>
</protein>
<dbReference type="InterPro" id="IPR049407">
    <property type="entry name" value="Usp38-like_N"/>
</dbReference>
<feature type="compositionally biased region" description="Polar residues" evidence="3">
    <location>
        <begin position="621"/>
        <end position="636"/>
    </location>
</feature>
<proteinExistence type="inferred from homology"/>
<dbReference type="InterPro" id="IPR001394">
    <property type="entry name" value="Peptidase_C19_UCH"/>
</dbReference>
<dbReference type="Pfam" id="PF00443">
    <property type="entry name" value="UCH"/>
    <property type="match status" value="1"/>
</dbReference>
<dbReference type="Gene3D" id="3.90.70.10">
    <property type="entry name" value="Cysteine proteinases"/>
    <property type="match status" value="1"/>
</dbReference>
<keyword evidence="2" id="KW-0788">Thiol protease</keyword>
<dbReference type="AlphaFoldDB" id="A0A162QM74"/>
<comment type="similarity">
    <text evidence="1 2">Belongs to the peptidase C19 family.</text>
</comment>
<evidence type="ECO:0000256" key="1">
    <source>
        <dbReference type="ARBA" id="ARBA00009085"/>
    </source>
</evidence>
<evidence type="ECO:0000259" key="4">
    <source>
        <dbReference type="PROSITE" id="PS50235"/>
    </source>
</evidence>
<dbReference type="GO" id="GO:0004843">
    <property type="term" value="F:cysteine-type deubiquitinase activity"/>
    <property type="evidence" value="ECO:0007669"/>
    <property type="project" value="UniProtKB-UniRule"/>
</dbReference>
<dbReference type="SUPFAM" id="SSF54001">
    <property type="entry name" value="Cysteine proteinases"/>
    <property type="match status" value="1"/>
</dbReference>
<keyword evidence="2 5" id="KW-0378">Hydrolase</keyword>
<dbReference type="PANTHER" id="PTHR24006">
    <property type="entry name" value="UBIQUITIN CARBOXYL-TERMINAL HYDROLASE"/>
    <property type="match status" value="1"/>
</dbReference>
<comment type="caution">
    <text evidence="5">The sequence shown here is derived from an EMBL/GenBank/DDBJ whole genome shotgun (WGS) entry which is preliminary data.</text>
</comment>
<dbReference type="STRING" id="35525.A0A162QM74"/>
<feature type="compositionally biased region" description="Basic and acidic residues" evidence="3">
    <location>
        <begin position="944"/>
        <end position="958"/>
    </location>
</feature>
<evidence type="ECO:0000256" key="3">
    <source>
        <dbReference type="SAM" id="MobiDB-lite"/>
    </source>
</evidence>
<dbReference type="PROSITE" id="PS50235">
    <property type="entry name" value="USP_3"/>
    <property type="match status" value="1"/>
</dbReference>
<keyword evidence="2" id="KW-0833">Ubl conjugation pathway</keyword>
<dbReference type="InterPro" id="IPR028889">
    <property type="entry name" value="USP"/>
</dbReference>
<dbReference type="GO" id="GO:0006508">
    <property type="term" value="P:proteolysis"/>
    <property type="evidence" value="ECO:0007669"/>
    <property type="project" value="UniProtKB-KW"/>
</dbReference>
<dbReference type="Pfam" id="PF21246">
    <property type="entry name" value="Usp38-like_N"/>
    <property type="match status" value="1"/>
</dbReference>
<comment type="catalytic activity">
    <reaction evidence="2">
        <text>Thiol-dependent hydrolysis of ester, thioester, amide, peptide and isopeptide bonds formed by the C-terminal Gly of ubiquitin (a 76-residue protein attached to proteins as an intracellular targeting signal).</text>
        <dbReference type="EC" id="3.4.19.12"/>
    </reaction>
</comment>
<feature type="compositionally biased region" description="Polar residues" evidence="3">
    <location>
        <begin position="959"/>
        <end position="968"/>
    </location>
</feature>
<dbReference type="InterPro" id="IPR050164">
    <property type="entry name" value="Peptidase_C19"/>
</dbReference>
<feature type="region of interest" description="Disordered" evidence="3">
    <location>
        <begin position="934"/>
        <end position="968"/>
    </location>
</feature>
<name>A0A162QM74_9CRUS</name>
<dbReference type="EMBL" id="LRGB01000311">
    <property type="protein sequence ID" value="KZS19794.1"/>
    <property type="molecule type" value="Genomic_DNA"/>
</dbReference>
<dbReference type="PROSITE" id="PS00973">
    <property type="entry name" value="USP_2"/>
    <property type="match status" value="1"/>
</dbReference>
<feature type="domain" description="USP" evidence="4">
    <location>
        <begin position="452"/>
        <end position="888"/>
    </location>
</feature>
<accession>A0A162QM74</accession>
<feature type="region of interest" description="Disordered" evidence="3">
    <location>
        <begin position="621"/>
        <end position="641"/>
    </location>
</feature>
<dbReference type="Proteomes" id="UP000076858">
    <property type="component" value="Unassembled WGS sequence"/>
</dbReference>